<evidence type="ECO:0000256" key="5">
    <source>
        <dbReference type="ARBA" id="ARBA00049172"/>
    </source>
</evidence>
<dbReference type="EC" id="2.1.2.11" evidence="3"/>
<dbReference type="Pfam" id="PF02548">
    <property type="entry name" value="Pantoate_transf"/>
    <property type="match status" value="2"/>
</dbReference>
<dbReference type="Proteomes" id="UP001161247">
    <property type="component" value="Chromosome 5"/>
</dbReference>
<reference evidence="7" key="1">
    <citation type="submission" date="2023-03" db="EMBL/GenBank/DDBJ databases">
        <authorList>
            <person name="Julca I."/>
        </authorList>
    </citation>
    <scope>NUCLEOTIDE SEQUENCE</scope>
</reference>
<evidence type="ECO:0000313" key="8">
    <source>
        <dbReference type="Proteomes" id="UP001161247"/>
    </source>
</evidence>
<organism evidence="7 8">
    <name type="scientific">Oldenlandia corymbosa var. corymbosa</name>
    <dbReference type="NCBI Taxonomy" id="529605"/>
    <lineage>
        <taxon>Eukaryota</taxon>
        <taxon>Viridiplantae</taxon>
        <taxon>Streptophyta</taxon>
        <taxon>Embryophyta</taxon>
        <taxon>Tracheophyta</taxon>
        <taxon>Spermatophyta</taxon>
        <taxon>Magnoliopsida</taxon>
        <taxon>eudicotyledons</taxon>
        <taxon>Gunneridae</taxon>
        <taxon>Pentapetalae</taxon>
        <taxon>asterids</taxon>
        <taxon>lamiids</taxon>
        <taxon>Gentianales</taxon>
        <taxon>Rubiaceae</taxon>
        <taxon>Rubioideae</taxon>
        <taxon>Spermacoceae</taxon>
        <taxon>Hedyotis-Oldenlandia complex</taxon>
        <taxon>Oldenlandia</taxon>
    </lineage>
</organism>
<dbReference type="GO" id="GO:0003864">
    <property type="term" value="F:3-methyl-2-oxobutanoate hydroxymethyltransferase activity"/>
    <property type="evidence" value="ECO:0007669"/>
    <property type="project" value="UniProtKB-EC"/>
</dbReference>
<dbReference type="Gene3D" id="3.20.20.60">
    <property type="entry name" value="Phosphoenolpyruvate-binding domains"/>
    <property type="match status" value="2"/>
</dbReference>
<dbReference type="GO" id="GO:0015940">
    <property type="term" value="P:pantothenate biosynthetic process"/>
    <property type="evidence" value="ECO:0007669"/>
    <property type="project" value="InterPro"/>
</dbReference>
<accession>A0AAV1DDK5</accession>
<dbReference type="PANTHER" id="PTHR20881">
    <property type="entry name" value="3-METHYL-2-OXOBUTANOATE HYDROXYMETHYLTRANSFERASE"/>
    <property type="match status" value="1"/>
</dbReference>
<evidence type="ECO:0000256" key="4">
    <source>
        <dbReference type="ARBA" id="ARBA00022679"/>
    </source>
</evidence>
<dbReference type="EMBL" id="OX459122">
    <property type="protein sequence ID" value="CAI9104897.1"/>
    <property type="molecule type" value="Genomic_DNA"/>
</dbReference>
<feature type="region of interest" description="Disordered" evidence="6">
    <location>
        <begin position="1"/>
        <end position="20"/>
    </location>
</feature>
<dbReference type="InterPro" id="IPR003700">
    <property type="entry name" value="Pantoate_hydroxy_MeTrfase"/>
</dbReference>
<gene>
    <name evidence="7" type="ORF">OLC1_LOCUS13716</name>
</gene>
<evidence type="ECO:0000256" key="3">
    <source>
        <dbReference type="ARBA" id="ARBA00012618"/>
    </source>
</evidence>
<comment type="catalytic activity">
    <reaction evidence="5">
        <text>(6R)-5,10-methylene-5,6,7,8-tetrahydrofolate + 3-methyl-2-oxobutanoate + H2O = 2-dehydropantoate + (6S)-5,6,7,8-tetrahydrofolate</text>
        <dbReference type="Rhea" id="RHEA:11824"/>
        <dbReference type="ChEBI" id="CHEBI:11561"/>
        <dbReference type="ChEBI" id="CHEBI:11851"/>
        <dbReference type="ChEBI" id="CHEBI:15377"/>
        <dbReference type="ChEBI" id="CHEBI:15636"/>
        <dbReference type="ChEBI" id="CHEBI:57453"/>
        <dbReference type="EC" id="2.1.2.11"/>
    </reaction>
</comment>
<protein>
    <recommendedName>
        <fullName evidence="3">3-methyl-2-oxobutanoate hydroxymethyltransferase</fullName>
        <ecNumber evidence="3">2.1.2.11</ecNumber>
    </recommendedName>
</protein>
<evidence type="ECO:0000256" key="6">
    <source>
        <dbReference type="SAM" id="MobiDB-lite"/>
    </source>
</evidence>
<evidence type="ECO:0000313" key="7">
    <source>
        <dbReference type="EMBL" id="CAI9104897.1"/>
    </source>
</evidence>
<dbReference type="SUPFAM" id="SSF51621">
    <property type="entry name" value="Phosphoenolpyruvate/pyruvate domain"/>
    <property type="match status" value="1"/>
</dbReference>
<keyword evidence="4" id="KW-0808">Transferase</keyword>
<name>A0AAV1DDK5_OLDCO</name>
<dbReference type="PANTHER" id="PTHR20881:SF0">
    <property type="entry name" value="3-METHYL-2-OXOBUTANOATE HYDROXYMETHYLTRANSFERASE"/>
    <property type="match status" value="1"/>
</dbReference>
<keyword evidence="8" id="KW-1185">Reference proteome</keyword>
<comment type="pathway">
    <text evidence="1">Cofactor biosynthesis; (R)-pantothenate biosynthesis; (R)-pantoate from 3-methyl-2-oxobutanoate: step 1/2.</text>
</comment>
<dbReference type="GO" id="GO:0005739">
    <property type="term" value="C:mitochondrion"/>
    <property type="evidence" value="ECO:0007669"/>
    <property type="project" value="TreeGrafter"/>
</dbReference>
<dbReference type="CDD" id="cd06557">
    <property type="entry name" value="KPHMT-like"/>
    <property type="match status" value="1"/>
</dbReference>
<dbReference type="InterPro" id="IPR040442">
    <property type="entry name" value="Pyrv_kinase-like_dom_sf"/>
</dbReference>
<comment type="similarity">
    <text evidence="2">Belongs to the PanB family.</text>
</comment>
<dbReference type="AlphaFoldDB" id="A0AAV1DDK5"/>
<evidence type="ECO:0000256" key="1">
    <source>
        <dbReference type="ARBA" id="ARBA00005033"/>
    </source>
</evidence>
<dbReference type="GO" id="GO:0000287">
    <property type="term" value="F:magnesium ion binding"/>
    <property type="evidence" value="ECO:0007669"/>
    <property type="project" value="TreeGrafter"/>
</dbReference>
<dbReference type="InterPro" id="IPR015813">
    <property type="entry name" value="Pyrv/PenolPyrv_kinase-like_dom"/>
</dbReference>
<proteinExistence type="inferred from homology"/>
<sequence length="295" mass="31770">MTTTTTMRSESSSNVGDVEKAADEAAAAQKRVSLAELRRKYKKGEKITMTTAYDYPSALHVDIAGFDICLVGDSASMVVHGHSNTLPVSLDEMIMHCRAVVRGANTPFLVGDLPFGTYESSTHQAVDTSVGWPQGRTASTALKVVETAMLLQEAGCFSIILECIPAPVPAAITSTLRIPTIGVGAGPFCSGQALVYYDLLGMMPQTDQFASKFCKQYGRIGEEINRALMEYKQEVVNGSFPGWDCSPYKIPANELDGFLNGLQKLGSPVLLNLQLLLLVTGKCRRRPVISLVANA</sequence>
<evidence type="ECO:0000256" key="2">
    <source>
        <dbReference type="ARBA" id="ARBA00008676"/>
    </source>
</evidence>